<protein>
    <submittedName>
        <fullName evidence="1">Uncharacterized protein</fullName>
    </submittedName>
</protein>
<keyword evidence="2" id="KW-1185">Reference proteome</keyword>
<dbReference type="OrthoDB" id="8563703at2"/>
<organism evidence="1 2">
    <name type="scientific">Acidithiobacillus ferrooxidans</name>
    <name type="common">Thiobacillus ferrooxidans</name>
    <dbReference type="NCBI Taxonomy" id="920"/>
    <lineage>
        <taxon>Bacteria</taxon>
        <taxon>Pseudomonadati</taxon>
        <taxon>Pseudomonadota</taxon>
        <taxon>Acidithiobacillia</taxon>
        <taxon>Acidithiobacillales</taxon>
        <taxon>Acidithiobacillaceae</taxon>
        <taxon>Acidithiobacillus</taxon>
    </lineage>
</organism>
<dbReference type="RefSeq" id="WP_064217873.1">
    <property type="nucleotide sequence ID" value="NZ_LVXZ01000012.1"/>
</dbReference>
<sequence length="104" mass="12072">MSTVTHTPDDLLAGRKYKFHHDAGHGWLEVNYTDLVELNITHKITYYSYRKGDKAYLEEDWDLSTFLSAYEERFGVSITMGNLTDAVYDGYDSPIRGYTSYWPS</sequence>
<dbReference type="EMBL" id="LVXZ01000012">
    <property type="protein sequence ID" value="OAP93372.1"/>
    <property type="molecule type" value="Genomic_DNA"/>
</dbReference>
<dbReference type="Proteomes" id="UP000078302">
    <property type="component" value="Unassembled WGS sequence"/>
</dbReference>
<evidence type="ECO:0000313" key="1">
    <source>
        <dbReference type="EMBL" id="OAP93372.1"/>
    </source>
</evidence>
<proteinExistence type="predicted"/>
<reference evidence="1 2" key="1">
    <citation type="submission" date="2016-04" db="EMBL/GenBank/DDBJ databases">
        <title>Acidithiobacillus ferrooxidans genome sequencing and assembly.</title>
        <authorList>
            <person name="Zhou Z."/>
        </authorList>
    </citation>
    <scope>NUCLEOTIDE SEQUENCE [LARGE SCALE GENOMIC DNA]</scope>
    <source>
        <strain evidence="1 2">BY0502</strain>
    </source>
</reference>
<comment type="caution">
    <text evidence="1">The sequence shown here is derived from an EMBL/GenBank/DDBJ whole genome shotgun (WGS) entry which is preliminary data.</text>
</comment>
<dbReference type="AlphaFoldDB" id="A0A179BP06"/>
<accession>A0A179BP06</accession>
<gene>
    <name evidence="1" type="ORF">A4H96_01110</name>
</gene>
<name>A0A179BP06_ACIFR</name>
<evidence type="ECO:0000313" key="2">
    <source>
        <dbReference type="Proteomes" id="UP000078302"/>
    </source>
</evidence>